<gene>
    <name evidence="19" type="ORF">FM119_00945</name>
</gene>
<dbReference type="Gene3D" id="3.30.300.30">
    <property type="match status" value="1"/>
</dbReference>
<keyword evidence="6" id="KW-0285">Flavoprotein</keyword>
<name>A0A1R4ICG4_9MICO</name>
<dbReference type="GO" id="GO:0047091">
    <property type="term" value="F:L-lysine 6-monooxygenase (NADPH) activity"/>
    <property type="evidence" value="ECO:0007669"/>
    <property type="project" value="UniProtKB-EC"/>
</dbReference>
<evidence type="ECO:0000256" key="5">
    <source>
        <dbReference type="ARBA" id="ARBA00016406"/>
    </source>
</evidence>
<dbReference type="Gene3D" id="3.50.50.60">
    <property type="entry name" value="FAD/NAD(P)-binding domain"/>
    <property type="match status" value="1"/>
</dbReference>
<evidence type="ECO:0000256" key="10">
    <source>
        <dbReference type="ARBA" id="ARBA00023033"/>
    </source>
</evidence>
<feature type="region of interest" description="Disordered" evidence="16">
    <location>
        <begin position="1"/>
        <end position="22"/>
    </location>
</feature>
<feature type="region of interest" description="Disordered" evidence="16">
    <location>
        <begin position="1014"/>
        <end position="1033"/>
    </location>
</feature>
<dbReference type="RefSeq" id="WP_087135822.1">
    <property type="nucleotide sequence ID" value="NZ_FUKR01000006.1"/>
</dbReference>
<comment type="pathway">
    <text evidence="2">Siderophore biosynthesis.</text>
</comment>
<dbReference type="PANTHER" id="PTHR42802:SF1">
    <property type="entry name" value="L-ORNITHINE N(5)-MONOOXYGENASE"/>
    <property type="match status" value="1"/>
</dbReference>
<dbReference type="Gene3D" id="3.40.50.12780">
    <property type="entry name" value="N-terminal domain of ligase-like"/>
    <property type="match status" value="1"/>
</dbReference>
<evidence type="ECO:0000256" key="9">
    <source>
        <dbReference type="ARBA" id="ARBA00023002"/>
    </source>
</evidence>
<dbReference type="InterPro" id="IPR020845">
    <property type="entry name" value="AMP-binding_CS"/>
</dbReference>
<dbReference type="OrthoDB" id="9803968at2"/>
<keyword evidence="19" id="KW-0436">Ligase</keyword>
<evidence type="ECO:0000259" key="17">
    <source>
        <dbReference type="Pfam" id="PF00501"/>
    </source>
</evidence>
<evidence type="ECO:0000259" key="18">
    <source>
        <dbReference type="Pfam" id="PF13193"/>
    </source>
</evidence>
<dbReference type="EC" id="1.14.13.59" evidence="4"/>
<feature type="domain" description="AMP-dependent synthetase/ligase" evidence="17">
    <location>
        <begin position="59"/>
        <end position="415"/>
    </location>
</feature>
<dbReference type="PANTHER" id="PTHR42802">
    <property type="entry name" value="MONOOXYGENASE"/>
    <property type="match status" value="1"/>
</dbReference>
<dbReference type="AlphaFoldDB" id="A0A1R4ICG4"/>
<feature type="domain" description="AMP-binding enzyme C-terminal" evidence="18">
    <location>
        <begin position="466"/>
        <end position="543"/>
    </location>
</feature>
<evidence type="ECO:0000256" key="2">
    <source>
        <dbReference type="ARBA" id="ARBA00004924"/>
    </source>
</evidence>
<evidence type="ECO:0000256" key="7">
    <source>
        <dbReference type="ARBA" id="ARBA00022827"/>
    </source>
</evidence>
<sequence>MTPTTDRTRPSDGAPLHDAGDQDYLRHPATAAARYLADGLWGTSTIDELLLAPGLRAGADAPAVTADGRTVSHAELGTLVDAAAGALADAGVERGTRLVLHLPNGLDVIVLTIALLRMGAVPAFALPAHRASEIVHVARTARASVHLLGELPGLDARSGERLRTETAAGAPGIVTLDWPTGLCLRLAEQRRAPSPPAATVAPGTGDASALAFFQLSGGTTGPSKLIPRAHREYAYSFLRSTEVCGFDSSTVLLPAIPLTHNFPMSSPGWMGVLAVGGHVVVPSAPDAVTVGAAITEHGVTHVQAVPPLVHSWLDAESFPRRALTRILVGGARLAPSIARRVHRELAPLQQVYGMAEGLVCYTPLEAEEELIVRTQGRPMSPADRVRVVDADGAEVPPGTPGELQVAGPYTIPAYYRAGAAGEASFCADGHYRTGDIVTRTAEGDLTVVGRVKEQINRGGEKVAPAEVESALLRHPGVADVCVRGIEDEVLGERVEAYVVAKPDADGVDTRTLRRHLRDASLADFKIPARFHLVDRLPQTAVGKIDRRATGGDGDAASTVDATAGSTTAASGRSADGADTEVDVEEVDVLGIGFGPANMAVAAALRDVPRDRAPRALFLDAADGPGWHTGMLLPGASLQVSFAKDLVTFRNPRSELSFLNFLVEQGRIHDFFNRGSTAPLRAEFAAYLRWAAERLGDSVRYGHRVESVEPVVEGGTIVGYLVRAATAGGPRLFRARDVVAAAGLRAHTPAEFGSHPRLLHSSRYLHEIDDIPVDARREGGPQLVVIGGGQSAAEVALDLRTRHPSATVHLVHSRFGLIPSDATPYANRIFDHDAVDRLFDAPAPVRERLDAEHRNTNYSVVHENTLQELYDTEYADSWAGRRRLVIHDASRIARVGARTDDADGTGLLTVDIEHELDGGGTSVAADVVVAATGYRAFDPSELLGASAASLVRDAAGRPVAERDYALRWRCPAEGRLFSLGSSGHQHGISTTLLSGVALRAGEVVDTLLVAPDAASAHGRADGHGSAARERVEAR</sequence>
<keyword evidence="7" id="KW-0274">FAD</keyword>
<comment type="catalytic activity">
    <reaction evidence="15">
        <text>L-lysine + NADPH + O2 = N(6)-hydroxy-L-lysine + NADP(+) + H2O</text>
        <dbReference type="Rhea" id="RHEA:23228"/>
        <dbReference type="ChEBI" id="CHEBI:15377"/>
        <dbReference type="ChEBI" id="CHEBI:15379"/>
        <dbReference type="ChEBI" id="CHEBI:32551"/>
        <dbReference type="ChEBI" id="CHEBI:57783"/>
        <dbReference type="ChEBI" id="CHEBI:57820"/>
        <dbReference type="ChEBI" id="CHEBI:58349"/>
        <dbReference type="EC" id="1.14.13.59"/>
    </reaction>
</comment>
<dbReference type="GO" id="GO:0016874">
    <property type="term" value="F:ligase activity"/>
    <property type="evidence" value="ECO:0007669"/>
    <property type="project" value="UniProtKB-KW"/>
</dbReference>
<protein>
    <recommendedName>
        <fullName evidence="5">L-lysine N6-monooxygenase MbtG</fullName>
        <ecNumber evidence="4">1.14.13.59</ecNumber>
    </recommendedName>
    <alternativeName>
        <fullName evidence="14">Lysine 6-N-hydroxylase</fullName>
    </alternativeName>
    <alternativeName>
        <fullName evidence="13">Lysine N6-hydroxylase</fullName>
    </alternativeName>
    <alternativeName>
        <fullName evidence="11">Lysine-N-oxygenase</fullName>
    </alternativeName>
    <alternativeName>
        <fullName evidence="12">Mycobactin synthase protein G</fullName>
    </alternativeName>
</protein>
<feature type="region of interest" description="Disordered" evidence="16">
    <location>
        <begin position="544"/>
        <end position="579"/>
    </location>
</feature>
<keyword evidence="8" id="KW-0521">NADP</keyword>
<evidence type="ECO:0000256" key="1">
    <source>
        <dbReference type="ARBA" id="ARBA00001974"/>
    </source>
</evidence>
<dbReference type="InterPro" id="IPR025110">
    <property type="entry name" value="AMP-bd_C"/>
</dbReference>
<keyword evidence="19" id="KW-0548">Nucleotidyltransferase</keyword>
<proteinExistence type="inferred from homology"/>
<evidence type="ECO:0000256" key="11">
    <source>
        <dbReference type="ARBA" id="ARBA00029939"/>
    </source>
</evidence>
<reference evidence="20" key="1">
    <citation type="submission" date="2017-02" db="EMBL/GenBank/DDBJ databases">
        <authorList>
            <person name="Dridi B."/>
        </authorList>
    </citation>
    <scope>NUCLEOTIDE SEQUENCE [LARGE SCALE GENOMIC DNA]</scope>
    <source>
        <strain evidence="20">EB411</strain>
    </source>
</reference>
<evidence type="ECO:0000256" key="13">
    <source>
        <dbReference type="ARBA" id="ARBA00032493"/>
    </source>
</evidence>
<feature type="compositionally biased region" description="Basic and acidic residues" evidence="16">
    <location>
        <begin position="1"/>
        <end position="10"/>
    </location>
</feature>
<dbReference type="InterPro" id="IPR036188">
    <property type="entry name" value="FAD/NAD-bd_sf"/>
</dbReference>
<evidence type="ECO:0000256" key="14">
    <source>
        <dbReference type="ARBA" id="ARBA00032738"/>
    </source>
</evidence>
<comment type="similarity">
    <text evidence="3">Belongs to the lysine N(6)-hydroxylase/L-ornithine N(5)-oxygenase family.</text>
</comment>
<evidence type="ECO:0000256" key="8">
    <source>
        <dbReference type="ARBA" id="ARBA00022857"/>
    </source>
</evidence>
<evidence type="ECO:0000313" key="20">
    <source>
        <dbReference type="Proteomes" id="UP000196778"/>
    </source>
</evidence>
<dbReference type="Proteomes" id="UP000196778">
    <property type="component" value="Unassembled WGS sequence"/>
</dbReference>
<dbReference type="GO" id="GO:0016779">
    <property type="term" value="F:nucleotidyltransferase activity"/>
    <property type="evidence" value="ECO:0007669"/>
    <property type="project" value="UniProtKB-KW"/>
</dbReference>
<dbReference type="EMBL" id="FUKR01000006">
    <property type="protein sequence ID" value="SJN17429.1"/>
    <property type="molecule type" value="Genomic_DNA"/>
</dbReference>
<dbReference type="InterPro" id="IPR042099">
    <property type="entry name" value="ANL_N_sf"/>
</dbReference>
<evidence type="ECO:0000256" key="6">
    <source>
        <dbReference type="ARBA" id="ARBA00022630"/>
    </source>
</evidence>
<feature type="compositionally biased region" description="Low complexity" evidence="16">
    <location>
        <begin position="554"/>
        <end position="576"/>
    </location>
</feature>
<dbReference type="InterPro" id="IPR025700">
    <property type="entry name" value="Lys/Orn_oxygenase"/>
</dbReference>
<evidence type="ECO:0000256" key="4">
    <source>
        <dbReference type="ARBA" id="ARBA00013076"/>
    </source>
</evidence>
<keyword evidence="9" id="KW-0560">Oxidoreductase</keyword>
<dbReference type="PROSITE" id="PS00455">
    <property type="entry name" value="AMP_BINDING"/>
    <property type="match status" value="1"/>
</dbReference>
<dbReference type="InterPro" id="IPR000873">
    <property type="entry name" value="AMP-dep_synth/lig_dom"/>
</dbReference>
<organism evidence="19 20">
    <name type="scientific">Mycetocola reblochoni REB411</name>
    <dbReference type="NCBI Taxonomy" id="1255698"/>
    <lineage>
        <taxon>Bacteria</taxon>
        <taxon>Bacillati</taxon>
        <taxon>Actinomycetota</taxon>
        <taxon>Actinomycetes</taxon>
        <taxon>Micrococcales</taxon>
        <taxon>Microbacteriaceae</taxon>
        <taxon>Mycetocola</taxon>
    </lineage>
</organism>
<keyword evidence="10" id="KW-0503">Monooxygenase</keyword>
<evidence type="ECO:0000313" key="19">
    <source>
        <dbReference type="EMBL" id="SJN17429.1"/>
    </source>
</evidence>
<keyword evidence="19" id="KW-0808">Transferase</keyword>
<dbReference type="Pfam" id="PF13434">
    <property type="entry name" value="Lys_Orn_oxgnase"/>
    <property type="match status" value="1"/>
</dbReference>
<keyword evidence="20" id="KW-1185">Reference proteome</keyword>
<dbReference type="SUPFAM" id="SSF56801">
    <property type="entry name" value="Acetyl-CoA synthetase-like"/>
    <property type="match status" value="1"/>
</dbReference>
<evidence type="ECO:0000256" key="3">
    <source>
        <dbReference type="ARBA" id="ARBA00007588"/>
    </source>
</evidence>
<feature type="compositionally biased region" description="Basic and acidic residues" evidence="16">
    <location>
        <begin position="1017"/>
        <end position="1033"/>
    </location>
</feature>
<evidence type="ECO:0000256" key="12">
    <source>
        <dbReference type="ARBA" id="ARBA00031158"/>
    </source>
</evidence>
<dbReference type="SUPFAM" id="SSF51905">
    <property type="entry name" value="FAD/NAD(P)-binding domain"/>
    <property type="match status" value="2"/>
</dbReference>
<comment type="cofactor">
    <cofactor evidence="1">
        <name>FAD</name>
        <dbReference type="ChEBI" id="CHEBI:57692"/>
    </cofactor>
</comment>
<evidence type="ECO:0000256" key="15">
    <source>
        <dbReference type="ARBA" id="ARBA00048407"/>
    </source>
</evidence>
<accession>A0A1R4ICG4</accession>
<dbReference type="InterPro" id="IPR045851">
    <property type="entry name" value="AMP-bd_C_sf"/>
</dbReference>
<dbReference type="Pfam" id="PF00501">
    <property type="entry name" value="AMP-binding"/>
    <property type="match status" value="1"/>
</dbReference>
<dbReference type="Pfam" id="PF13193">
    <property type="entry name" value="AMP-binding_C"/>
    <property type="match status" value="1"/>
</dbReference>
<evidence type="ECO:0000256" key="16">
    <source>
        <dbReference type="SAM" id="MobiDB-lite"/>
    </source>
</evidence>